<dbReference type="PANTHER" id="PTHR31920:SF108">
    <property type="entry name" value="B3 DOMAIN-CONTAINING TRANSCRIPTION FACTOR VRN1-LIKE"/>
    <property type="match status" value="1"/>
</dbReference>
<accession>A0A6A1UWM8</accession>
<evidence type="ECO:0000313" key="9">
    <source>
        <dbReference type="Proteomes" id="UP000516437"/>
    </source>
</evidence>
<reference evidence="8 9" key="1">
    <citation type="journal article" date="2019" name="Plant Biotechnol. J.">
        <title>The red bayberry genome and genetic basis of sex determination.</title>
        <authorList>
            <person name="Jia H.M."/>
            <person name="Jia H.J."/>
            <person name="Cai Q.L."/>
            <person name="Wang Y."/>
            <person name="Zhao H.B."/>
            <person name="Yang W.F."/>
            <person name="Wang G.Y."/>
            <person name="Li Y.H."/>
            <person name="Zhan D.L."/>
            <person name="Shen Y.T."/>
            <person name="Niu Q.F."/>
            <person name="Chang L."/>
            <person name="Qiu J."/>
            <person name="Zhao L."/>
            <person name="Xie H.B."/>
            <person name="Fu W.Y."/>
            <person name="Jin J."/>
            <person name="Li X.W."/>
            <person name="Jiao Y."/>
            <person name="Zhou C.C."/>
            <person name="Tu T."/>
            <person name="Chai C.Y."/>
            <person name="Gao J.L."/>
            <person name="Fan L.J."/>
            <person name="van de Weg E."/>
            <person name="Wang J.Y."/>
            <person name="Gao Z.S."/>
        </authorList>
    </citation>
    <scope>NUCLEOTIDE SEQUENCE [LARGE SCALE GENOMIC DNA]</scope>
    <source>
        <tissue evidence="8">Leaves</tissue>
    </source>
</reference>
<evidence type="ECO:0000256" key="2">
    <source>
        <dbReference type="ARBA" id="ARBA00023015"/>
    </source>
</evidence>
<keyword evidence="4" id="KW-0804">Transcription</keyword>
<comment type="caution">
    <text evidence="8">The sequence shown here is derived from an EMBL/GenBank/DDBJ whole genome shotgun (WGS) entry which is preliminary data.</text>
</comment>
<dbReference type="SMART" id="SM01019">
    <property type="entry name" value="B3"/>
    <property type="match status" value="2"/>
</dbReference>
<proteinExistence type="predicted"/>
<gene>
    <name evidence="8" type="ORF">CJ030_MR8G002609</name>
</gene>
<dbReference type="PROSITE" id="PS50863">
    <property type="entry name" value="B3"/>
    <property type="match status" value="2"/>
</dbReference>
<evidence type="ECO:0000256" key="3">
    <source>
        <dbReference type="ARBA" id="ARBA00023125"/>
    </source>
</evidence>
<dbReference type="Pfam" id="PF02362">
    <property type="entry name" value="B3"/>
    <property type="match status" value="2"/>
</dbReference>
<evidence type="ECO:0000256" key="6">
    <source>
        <dbReference type="SAM" id="MobiDB-lite"/>
    </source>
</evidence>
<evidence type="ECO:0000256" key="4">
    <source>
        <dbReference type="ARBA" id="ARBA00023163"/>
    </source>
</evidence>
<keyword evidence="2" id="KW-0805">Transcription regulation</keyword>
<dbReference type="AlphaFoldDB" id="A0A6A1UWM8"/>
<evidence type="ECO:0000256" key="5">
    <source>
        <dbReference type="ARBA" id="ARBA00023242"/>
    </source>
</evidence>
<dbReference type="PANTHER" id="PTHR31920">
    <property type="entry name" value="B3 DOMAIN-CONTAINING"/>
    <property type="match status" value="1"/>
</dbReference>
<keyword evidence="5" id="KW-0539">Nucleus</keyword>
<dbReference type="GO" id="GO:0003677">
    <property type="term" value="F:DNA binding"/>
    <property type="evidence" value="ECO:0007669"/>
    <property type="project" value="UniProtKB-KW"/>
</dbReference>
<dbReference type="Proteomes" id="UP000516437">
    <property type="component" value="Chromosome 8"/>
</dbReference>
<dbReference type="CDD" id="cd10017">
    <property type="entry name" value="B3_DNA"/>
    <property type="match status" value="2"/>
</dbReference>
<dbReference type="SUPFAM" id="SSF101936">
    <property type="entry name" value="DNA-binding pseudobarrel domain"/>
    <property type="match status" value="2"/>
</dbReference>
<dbReference type="InterPro" id="IPR050655">
    <property type="entry name" value="Plant_B3_domain"/>
</dbReference>
<feature type="domain" description="TF-B3" evidence="7">
    <location>
        <begin position="297"/>
        <end position="397"/>
    </location>
</feature>
<dbReference type="EMBL" id="RXIC02000026">
    <property type="protein sequence ID" value="KAB1204819.1"/>
    <property type="molecule type" value="Genomic_DNA"/>
</dbReference>
<keyword evidence="9" id="KW-1185">Reference proteome</keyword>
<dbReference type="Gene3D" id="2.40.330.10">
    <property type="entry name" value="DNA-binding pseudobarrel domain"/>
    <property type="match status" value="2"/>
</dbReference>
<feature type="domain" description="TF-B3" evidence="7">
    <location>
        <begin position="33"/>
        <end position="126"/>
    </location>
</feature>
<evidence type="ECO:0000313" key="8">
    <source>
        <dbReference type="EMBL" id="KAB1204819.1"/>
    </source>
</evidence>
<evidence type="ECO:0000256" key="1">
    <source>
        <dbReference type="ARBA" id="ARBA00004123"/>
    </source>
</evidence>
<name>A0A6A1UWM8_9ROSI</name>
<sequence length="421" mass="48001">MASHVRRDDRSLAAPVKAPHFFKIVLPDALRDWKIGYFSANLTVDSLQMIPKKFIRKCGERLSNPIFLKLPNGAEWKVQSLKCSGEVWLQEGWKEFADYCSLKPGQFLVFKYEGNSHFHVLVFDGSAVEIDYPSNSSLDEKDKIDEEFRVTRMKKKDFSTFFKRREKSPISCPRPHKMKRILPSAKTASTSNLSRLDPRSIPDGTQSKEQGNWLLIKKDFEGFGILYVSVYVVGFLSSNLLMMSQCHLLDNKGVGGMSTTKRSPKSVILERIRTLTVDEKARALQKARGFKPENPSFVVVMQPSYVYFGWHLHIPSGFAKRYLNKKLGAVILRVSDGRNWSITYSSQMAAGELKVKFRRGWKEFAQCNHLELGDVCAFEMIKGMKKTSFQVVIFRATEQHCPLLPEDVSQPLQTPAPAFRA</sequence>
<evidence type="ECO:0000259" key="7">
    <source>
        <dbReference type="PROSITE" id="PS50863"/>
    </source>
</evidence>
<dbReference type="InterPro" id="IPR015300">
    <property type="entry name" value="DNA-bd_pseudobarrel_sf"/>
</dbReference>
<feature type="region of interest" description="Disordered" evidence="6">
    <location>
        <begin position="183"/>
        <end position="206"/>
    </location>
</feature>
<dbReference type="InterPro" id="IPR003340">
    <property type="entry name" value="B3_DNA-bd"/>
</dbReference>
<keyword evidence="3" id="KW-0238">DNA-binding</keyword>
<dbReference type="OrthoDB" id="1688597at2759"/>
<dbReference type="GO" id="GO:0005634">
    <property type="term" value="C:nucleus"/>
    <property type="evidence" value="ECO:0007669"/>
    <property type="project" value="UniProtKB-SubCell"/>
</dbReference>
<protein>
    <recommendedName>
        <fullName evidence="7">TF-B3 domain-containing protein</fullName>
    </recommendedName>
</protein>
<comment type="subcellular location">
    <subcellularLocation>
        <location evidence="1">Nucleus</location>
    </subcellularLocation>
</comment>
<organism evidence="8 9">
    <name type="scientific">Morella rubra</name>
    <name type="common">Chinese bayberry</name>
    <dbReference type="NCBI Taxonomy" id="262757"/>
    <lineage>
        <taxon>Eukaryota</taxon>
        <taxon>Viridiplantae</taxon>
        <taxon>Streptophyta</taxon>
        <taxon>Embryophyta</taxon>
        <taxon>Tracheophyta</taxon>
        <taxon>Spermatophyta</taxon>
        <taxon>Magnoliopsida</taxon>
        <taxon>eudicotyledons</taxon>
        <taxon>Gunneridae</taxon>
        <taxon>Pentapetalae</taxon>
        <taxon>rosids</taxon>
        <taxon>fabids</taxon>
        <taxon>Fagales</taxon>
        <taxon>Myricaceae</taxon>
        <taxon>Morella</taxon>
    </lineage>
</organism>